<dbReference type="PROSITE" id="PS51257">
    <property type="entry name" value="PROKAR_LIPOPROTEIN"/>
    <property type="match status" value="1"/>
</dbReference>
<proteinExistence type="predicted"/>
<reference evidence="1 2" key="1">
    <citation type="submission" date="2017-09" db="EMBL/GenBank/DDBJ databases">
        <title>FDA dAtabase for Regulatory Grade micrObial Sequences (FDA-ARGOS): Supporting development and validation of Infectious Disease Dx tests.</title>
        <authorList>
            <person name="Minogue T."/>
            <person name="Wolcott M."/>
            <person name="Wasieloski L."/>
            <person name="Aguilar W."/>
            <person name="Moore D."/>
            <person name="Tallon L."/>
            <person name="Sadzewicz L."/>
            <person name="Ott S."/>
            <person name="Zhao X."/>
            <person name="Nagaraj S."/>
            <person name="Vavikolanu K."/>
            <person name="Aluvathingal J."/>
            <person name="Nadendla S."/>
            <person name="Sichtig H."/>
        </authorList>
    </citation>
    <scope>NUCLEOTIDE SEQUENCE [LARGE SCALE GENOMIC DNA]</scope>
    <source>
        <strain evidence="1 2">FDAARGOS_392</strain>
    </source>
</reference>
<evidence type="ECO:0008006" key="3">
    <source>
        <dbReference type="Google" id="ProtNLM"/>
    </source>
</evidence>
<evidence type="ECO:0000313" key="2">
    <source>
        <dbReference type="Proteomes" id="UP000217979"/>
    </source>
</evidence>
<sequence>MNKTLLPLICCLLLSGCTSQWVKTRSNAQEYTSARAACETQAQQAFPVRNEVAQRTKYTTYYEACTKKDDCDGEKTRAVKKPEIESYVMDVNSESRDRLFNQCMELKGWESKIKWLS</sequence>
<protein>
    <recommendedName>
        <fullName evidence="3">Lipoprotein</fullName>
    </recommendedName>
</protein>
<dbReference type="EMBL" id="CP023525">
    <property type="protein sequence ID" value="ATF91566.1"/>
    <property type="molecule type" value="Genomic_DNA"/>
</dbReference>
<gene>
    <name evidence="1" type="ORF">CO704_05425</name>
</gene>
<evidence type="ECO:0000313" key="1">
    <source>
        <dbReference type="EMBL" id="ATF91566.1"/>
    </source>
</evidence>
<organism evidence="1 2">
    <name type="scientific">Cedecea neteri</name>
    <dbReference type="NCBI Taxonomy" id="158822"/>
    <lineage>
        <taxon>Bacteria</taxon>
        <taxon>Pseudomonadati</taxon>
        <taxon>Pseudomonadota</taxon>
        <taxon>Gammaproteobacteria</taxon>
        <taxon>Enterobacterales</taxon>
        <taxon>Enterobacteriaceae</taxon>
        <taxon>Cedecea</taxon>
    </lineage>
</organism>
<name>A0A291DV97_9ENTR</name>
<accession>A0A291DV97</accession>
<dbReference type="Proteomes" id="UP000217979">
    <property type="component" value="Chromosome"/>
</dbReference>
<dbReference type="AlphaFoldDB" id="A0A291DV97"/>
<dbReference type="RefSeq" id="WP_061275285.1">
    <property type="nucleotide sequence ID" value="NZ_CP023525.1"/>
</dbReference>